<dbReference type="EMBL" id="LR721781">
    <property type="protein sequence ID" value="VVW14517.1"/>
    <property type="molecule type" value="Genomic_DNA"/>
</dbReference>
<sequence>MAEIAVGFLLQSLERVFADEGSLSTRVQHEVNALRLVLESLKSFLRDADSRQSEDAPNQAVETSVEQVRRSAFDSEDIIDEFILHFGGLNGTGLSAEGLSVERAS</sequence>
<dbReference type="Gramene" id="NC3G0202100.1">
    <property type="protein sequence ID" value="NC3G0202100.1:cds"/>
    <property type="gene ID" value="NC3G0202100"/>
</dbReference>
<reference evidence="5" key="1">
    <citation type="submission" date="2019-09" db="EMBL/GenBank/DDBJ databases">
        <authorList>
            <person name="Zhang L."/>
        </authorList>
    </citation>
    <scope>NUCLEOTIDE SEQUENCE</scope>
</reference>
<dbReference type="AlphaFoldDB" id="A0A5K1BN82"/>
<keyword evidence="2" id="KW-0547">Nucleotide-binding</keyword>
<dbReference type="InterPro" id="IPR038005">
    <property type="entry name" value="RX-like_CC"/>
</dbReference>
<protein>
    <recommendedName>
        <fullName evidence="4">Disease resistance N-terminal domain-containing protein</fullName>
    </recommendedName>
</protein>
<gene>
    <name evidence="5" type="ORF">NYM_LOCUS14612</name>
</gene>
<accession>A0A5K1BN82</accession>
<dbReference type="Gene3D" id="1.20.5.4130">
    <property type="match status" value="1"/>
</dbReference>
<dbReference type="Pfam" id="PF18052">
    <property type="entry name" value="Rx_N"/>
    <property type="match status" value="1"/>
</dbReference>
<dbReference type="InterPro" id="IPR041118">
    <property type="entry name" value="Rx_N"/>
</dbReference>
<organism evidence="5">
    <name type="scientific">Nymphaea colorata</name>
    <name type="common">pocket water lily</name>
    <dbReference type="NCBI Taxonomy" id="210225"/>
    <lineage>
        <taxon>Eukaryota</taxon>
        <taxon>Viridiplantae</taxon>
        <taxon>Streptophyta</taxon>
        <taxon>Embryophyta</taxon>
        <taxon>Tracheophyta</taxon>
        <taxon>Spermatophyta</taxon>
        <taxon>Magnoliopsida</taxon>
        <taxon>Nymphaeales</taxon>
        <taxon>Nymphaeaceae</taxon>
        <taxon>Nymphaea</taxon>
    </lineage>
</organism>
<evidence type="ECO:0000313" key="5">
    <source>
        <dbReference type="EMBL" id="VVW14517.1"/>
    </source>
</evidence>
<evidence type="ECO:0000256" key="1">
    <source>
        <dbReference type="ARBA" id="ARBA00022737"/>
    </source>
</evidence>
<evidence type="ECO:0000259" key="4">
    <source>
        <dbReference type="Pfam" id="PF18052"/>
    </source>
</evidence>
<keyword evidence="3" id="KW-0611">Plant defense</keyword>
<feature type="domain" description="Disease resistance N-terminal" evidence="4">
    <location>
        <begin position="5"/>
        <end position="87"/>
    </location>
</feature>
<evidence type="ECO:0000256" key="2">
    <source>
        <dbReference type="ARBA" id="ARBA00022741"/>
    </source>
</evidence>
<proteinExistence type="predicted"/>
<dbReference type="CDD" id="cd14798">
    <property type="entry name" value="RX-CC_like"/>
    <property type="match status" value="1"/>
</dbReference>
<name>A0A5K1BN82_9MAGN</name>
<evidence type="ECO:0000256" key="3">
    <source>
        <dbReference type="ARBA" id="ARBA00022821"/>
    </source>
</evidence>
<dbReference type="GO" id="GO:0006952">
    <property type="term" value="P:defense response"/>
    <property type="evidence" value="ECO:0007669"/>
    <property type="project" value="UniProtKB-KW"/>
</dbReference>
<keyword evidence="1" id="KW-0677">Repeat</keyword>
<dbReference type="GO" id="GO:0000166">
    <property type="term" value="F:nucleotide binding"/>
    <property type="evidence" value="ECO:0007669"/>
    <property type="project" value="UniProtKB-KW"/>
</dbReference>